<dbReference type="OrthoDB" id="1045822at2759"/>
<accession>A0A166E4P5</accession>
<name>A0A166E4P5_9AGAM</name>
<dbReference type="Pfam" id="PF04749">
    <property type="entry name" value="PLAC8"/>
    <property type="match status" value="1"/>
</dbReference>
<proteinExistence type="predicted"/>
<dbReference type="NCBIfam" id="TIGR01571">
    <property type="entry name" value="A_thal_Cys_rich"/>
    <property type="match status" value="1"/>
</dbReference>
<sequence>MSTNVTETQPSALPQMTVAKDPRNPKALAFNERGRRQWNHGLFSCFDDFATCVVAYLVPCATYAQTRSRFNHLSLCGTRHPGGGEIANSDFALFAIAQLCTGCGCLLEMSQRRSIRERYRIEGGPWSDLCIACCCLSCAMTQESREIGVEEIEGLGL</sequence>
<dbReference type="Proteomes" id="UP000076798">
    <property type="component" value="Unassembled WGS sequence"/>
</dbReference>
<gene>
    <name evidence="1" type="ORF">SISSUDRAFT_1045986</name>
</gene>
<keyword evidence="2" id="KW-1185">Reference proteome</keyword>
<reference evidence="1 2" key="1">
    <citation type="journal article" date="2016" name="Mol. Biol. Evol.">
        <title>Comparative Genomics of Early-Diverging Mushroom-Forming Fungi Provides Insights into the Origins of Lignocellulose Decay Capabilities.</title>
        <authorList>
            <person name="Nagy L.G."/>
            <person name="Riley R."/>
            <person name="Tritt A."/>
            <person name="Adam C."/>
            <person name="Daum C."/>
            <person name="Floudas D."/>
            <person name="Sun H."/>
            <person name="Yadav J.S."/>
            <person name="Pangilinan J."/>
            <person name="Larsson K.H."/>
            <person name="Matsuura K."/>
            <person name="Barry K."/>
            <person name="Labutti K."/>
            <person name="Kuo R."/>
            <person name="Ohm R.A."/>
            <person name="Bhattacharya S.S."/>
            <person name="Shirouzu T."/>
            <person name="Yoshinaga Y."/>
            <person name="Martin F.M."/>
            <person name="Grigoriev I.V."/>
            <person name="Hibbett D.S."/>
        </authorList>
    </citation>
    <scope>NUCLEOTIDE SEQUENCE [LARGE SCALE GENOMIC DNA]</scope>
    <source>
        <strain evidence="1 2">HHB10207 ss-3</strain>
    </source>
</reference>
<dbReference type="EMBL" id="KV428050">
    <property type="protein sequence ID" value="KZT39205.1"/>
    <property type="molecule type" value="Genomic_DNA"/>
</dbReference>
<organism evidence="1 2">
    <name type="scientific">Sistotremastrum suecicum HHB10207 ss-3</name>
    <dbReference type="NCBI Taxonomy" id="1314776"/>
    <lineage>
        <taxon>Eukaryota</taxon>
        <taxon>Fungi</taxon>
        <taxon>Dikarya</taxon>
        <taxon>Basidiomycota</taxon>
        <taxon>Agaricomycotina</taxon>
        <taxon>Agaricomycetes</taxon>
        <taxon>Sistotremastrales</taxon>
        <taxon>Sistotremastraceae</taxon>
        <taxon>Sistotremastrum</taxon>
    </lineage>
</organism>
<evidence type="ECO:0000313" key="1">
    <source>
        <dbReference type="EMBL" id="KZT39205.1"/>
    </source>
</evidence>
<evidence type="ECO:0000313" key="2">
    <source>
        <dbReference type="Proteomes" id="UP000076798"/>
    </source>
</evidence>
<dbReference type="AlphaFoldDB" id="A0A166E4P5"/>
<dbReference type="InterPro" id="IPR006461">
    <property type="entry name" value="PLAC_motif_containing"/>
</dbReference>
<protein>
    <submittedName>
        <fullName evidence="1">PLAC8-domain-containing protein</fullName>
    </submittedName>
</protein>
<dbReference type="PANTHER" id="PTHR15907">
    <property type="entry name" value="DUF614 FAMILY PROTEIN-RELATED"/>
    <property type="match status" value="1"/>
</dbReference>